<evidence type="ECO:0000256" key="4">
    <source>
        <dbReference type="ARBA" id="ARBA00023139"/>
    </source>
</evidence>
<keyword evidence="6 8" id="KW-0449">Lipoprotein</keyword>
<dbReference type="Pfam" id="PF13627">
    <property type="entry name" value="LptM_cons"/>
    <property type="match status" value="1"/>
</dbReference>
<evidence type="ECO:0000256" key="7">
    <source>
        <dbReference type="SAM" id="MobiDB-lite"/>
    </source>
</evidence>
<feature type="region of interest" description="Disordered" evidence="7">
    <location>
        <begin position="27"/>
        <end position="55"/>
    </location>
</feature>
<dbReference type="Proteomes" id="UP000648257">
    <property type="component" value="Unassembled WGS sequence"/>
</dbReference>
<name>A0ABR6X0F4_9BURK</name>
<dbReference type="EMBL" id="JACOFW010000002">
    <property type="protein sequence ID" value="MBC3806433.1"/>
    <property type="molecule type" value="Genomic_DNA"/>
</dbReference>
<evidence type="ECO:0000256" key="3">
    <source>
        <dbReference type="ARBA" id="ARBA00023136"/>
    </source>
</evidence>
<dbReference type="InterPro" id="IPR032831">
    <property type="entry name" value="LptM_cons"/>
</dbReference>
<comment type="caution">
    <text evidence="8">The sequence shown here is derived from an EMBL/GenBank/DDBJ whole genome shotgun (WGS) entry which is preliminary data.</text>
</comment>
<comment type="subcellular location">
    <subcellularLocation>
        <location evidence="1">Cell outer membrane</location>
        <topology evidence="1">Lipid-anchor</topology>
    </subcellularLocation>
</comment>
<keyword evidence="5" id="KW-0998">Cell outer membrane</keyword>
<evidence type="ECO:0000313" key="8">
    <source>
        <dbReference type="EMBL" id="MBC3806433.1"/>
    </source>
</evidence>
<reference evidence="8 9" key="1">
    <citation type="submission" date="2020-08" db="EMBL/GenBank/DDBJ databases">
        <title>Novel species isolated from subtropical streams in China.</title>
        <authorList>
            <person name="Lu H."/>
        </authorList>
    </citation>
    <scope>NUCLEOTIDE SEQUENCE [LARGE SCALE GENOMIC DNA]</scope>
    <source>
        <strain evidence="8 9">KACC 16656</strain>
    </source>
</reference>
<evidence type="ECO:0000256" key="1">
    <source>
        <dbReference type="ARBA" id="ARBA00004459"/>
    </source>
</evidence>
<keyword evidence="2" id="KW-0732">Signal</keyword>
<evidence type="ECO:0000256" key="5">
    <source>
        <dbReference type="ARBA" id="ARBA00023237"/>
    </source>
</evidence>
<evidence type="ECO:0000256" key="6">
    <source>
        <dbReference type="ARBA" id="ARBA00023288"/>
    </source>
</evidence>
<keyword evidence="9" id="KW-1185">Reference proteome</keyword>
<keyword evidence="4" id="KW-0564">Palmitate</keyword>
<dbReference type="NCBIfam" id="NF047847">
    <property type="entry name" value="SS_mature_LptM"/>
    <property type="match status" value="1"/>
</dbReference>
<evidence type="ECO:0000256" key="2">
    <source>
        <dbReference type="ARBA" id="ARBA00022729"/>
    </source>
</evidence>
<feature type="compositionally biased region" description="Low complexity" evidence="7">
    <location>
        <begin position="33"/>
        <end position="48"/>
    </location>
</feature>
<organism evidence="8 9">
    <name type="scientific">Undibacterium seohonense</name>
    <dbReference type="NCBI Taxonomy" id="1344950"/>
    <lineage>
        <taxon>Bacteria</taxon>
        <taxon>Pseudomonadati</taxon>
        <taxon>Pseudomonadota</taxon>
        <taxon>Betaproteobacteria</taxon>
        <taxon>Burkholderiales</taxon>
        <taxon>Oxalobacteraceae</taxon>
        <taxon>Undibacterium</taxon>
    </lineage>
</organism>
<protein>
    <submittedName>
        <fullName evidence="8">Lipoprotein</fullName>
    </submittedName>
</protein>
<sequence length="55" mass="5559">MSLLTTGLISISTVLLSACGQKGPLYMPEKKSANSAAATSPSPALKTPQATEPAK</sequence>
<accession>A0ABR6X0F4</accession>
<evidence type="ECO:0000313" key="9">
    <source>
        <dbReference type="Proteomes" id="UP000648257"/>
    </source>
</evidence>
<keyword evidence="3" id="KW-0472">Membrane</keyword>
<gene>
    <name evidence="8" type="ORF">H8K52_03600</name>
</gene>
<proteinExistence type="predicted"/>